<keyword evidence="12" id="KW-0833">Ubl conjugation pathway</keyword>
<dbReference type="SUPFAM" id="SSF54001">
    <property type="entry name" value="Cysteine proteinases"/>
    <property type="match status" value="1"/>
</dbReference>
<feature type="compositionally biased region" description="Low complexity" evidence="16">
    <location>
        <begin position="673"/>
        <end position="685"/>
    </location>
</feature>
<evidence type="ECO:0000313" key="19">
    <source>
        <dbReference type="EMBL" id="KAF1933632.1"/>
    </source>
</evidence>
<dbReference type="InterPro" id="IPR002083">
    <property type="entry name" value="MATH/TRAF_dom"/>
</dbReference>
<keyword evidence="11" id="KW-0677">Repeat</keyword>
<keyword evidence="13" id="KW-0520">NAD</keyword>
<accession>A0A6A5S0I5</accession>
<keyword evidence="15" id="KW-0862">Zinc</keyword>
<dbReference type="OrthoDB" id="294378at2759"/>
<proteinExistence type="inferred from homology"/>
<organism evidence="19 20">
    <name type="scientific">Didymella exigua CBS 183.55</name>
    <dbReference type="NCBI Taxonomy" id="1150837"/>
    <lineage>
        <taxon>Eukaryota</taxon>
        <taxon>Fungi</taxon>
        <taxon>Dikarya</taxon>
        <taxon>Ascomycota</taxon>
        <taxon>Pezizomycotina</taxon>
        <taxon>Dothideomycetes</taxon>
        <taxon>Pleosporomycetidae</taxon>
        <taxon>Pleosporales</taxon>
        <taxon>Pleosporineae</taxon>
        <taxon>Didymellaceae</taxon>
        <taxon>Didymella</taxon>
    </lineage>
</organism>
<dbReference type="SMART" id="SM00698">
    <property type="entry name" value="MORN"/>
    <property type="match status" value="4"/>
</dbReference>
<feature type="compositionally biased region" description="Polar residues" evidence="16">
    <location>
        <begin position="441"/>
        <end position="453"/>
    </location>
</feature>
<evidence type="ECO:0000256" key="9">
    <source>
        <dbReference type="ARBA" id="ARBA00022490"/>
    </source>
</evidence>
<evidence type="ECO:0000256" key="12">
    <source>
        <dbReference type="ARBA" id="ARBA00022786"/>
    </source>
</evidence>
<evidence type="ECO:0000256" key="4">
    <source>
        <dbReference type="ARBA" id="ARBA00004496"/>
    </source>
</evidence>
<keyword evidence="14" id="KW-0386">Hypusine biosynthesis</keyword>
<name>A0A6A5S0I5_9PLEO</name>
<feature type="domain" description="MATH" evidence="18">
    <location>
        <begin position="587"/>
        <end position="773"/>
    </location>
</feature>
<dbReference type="SUPFAM" id="SSF82185">
    <property type="entry name" value="Histone H3 K4-specific methyltransferase SET7/9 N-terminal domain"/>
    <property type="match status" value="1"/>
</dbReference>
<evidence type="ECO:0000256" key="13">
    <source>
        <dbReference type="ARBA" id="ARBA00023027"/>
    </source>
</evidence>
<dbReference type="NCBIfam" id="TIGR00321">
    <property type="entry name" value="dhys"/>
    <property type="match status" value="1"/>
</dbReference>
<feature type="compositionally biased region" description="Pro residues" evidence="16">
    <location>
        <begin position="1395"/>
        <end position="1410"/>
    </location>
</feature>
<evidence type="ECO:0000256" key="14">
    <source>
        <dbReference type="ARBA" id="ARBA00023256"/>
    </source>
</evidence>
<gene>
    <name evidence="19" type="ORF">M421DRAFT_97719</name>
</gene>
<dbReference type="Proteomes" id="UP000800082">
    <property type="component" value="Unassembled WGS sequence"/>
</dbReference>
<dbReference type="FunFam" id="3.40.910.10:FF:000003">
    <property type="entry name" value="Deoxyhypusine synthase"/>
    <property type="match status" value="1"/>
</dbReference>
<dbReference type="InterPro" id="IPR024729">
    <property type="entry name" value="USP7_ICP0-binding_dom"/>
</dbReference>
<keyword evidence="9" id="KW-0963">Cytoplasm</keyword>
<protein>
    <recommendedName>
        <fullName evidence="8">Deoxyhypusine synthase</fullName>
        <ecNumber evidence="7">2.5.1.46</ecNumber>
    </recommendedName>
</protein>
<feature type="region of interest" description="Disordered" evidence="16">
    <location>
        <begin position="666"/>
        <end position="689"/>
    </location>
</feature>
<dbReference type="Gene3D" id="3.40.910.10">
    <property type="entry name" value="Deoxyhypusine synthase"/>
    <property type="match status" value="1"/>
</dbReference>
<dbReference type="SUPFAM" id="SSF49599">
    <property type="entry name" value="TRAF domain-like"/>
    <property type="match status" value="1"/>
</dbReference>
<feature type="compositionally biased region" description="Basic and acidic residues" evidence="16">
    <location>
        <begin position="1367"/>
        <end position="1380"/>
    </location>
</feature>
<dbReference type="InterPro" id="IPR029035">
    <property type="entry name" value="DHS-like_NAD/FAD-binding_dom"/>
</dbReference>
<evidence type="ECO:0000256" key="11">
    <source>
        <dbReference type="ARBA" id="ARBA00022737"/>
    </source>
</evidence>
<comment type="similarity">
    <text evidence="6">Belongs to the deoxyhypusine synthase family.</text>
</comment>
<evidence type="ECO:0000256" key="15">
    <source>
        <dbReference type="PROSITE-ProRule" id="PRU00175"/>
    </source>
</evidence>
<dbReference type="Pfam" id="PF13920">
    <property type="entry name" value="zf-C3HC4_3"/>
    <property type="match status" value="1"/>
</dbReference>
<evidence type="ECO:0000256" key="8">
    <source>
        <dbReference type="ARBA" id="ARBA00020607"/>
    </source>
</evidence>
<feature type="compositionally biased region" description="Basic and acidic residues" evidence="16">
    <location>
        <begin position="369"/>
        <end position="382"/>
    </location>
</feature>
<dbReference type="GeneID" id="54356198"/>
<comment type="subcellular location">
    <subcellularLocation>
        <location evidence="4">Cytoplasm</location>
    </subcellularLocation>
</comment>
<evidence type="ECO:0000256" key="2">
    <source>
        <dbReference type="ARBA" id="ARBA00001911"/>
    </source>
</evidence>
<dbReference type="Gene3D" id="2.20.110.10">
    <property type="entry name" value="Histone H3 K4-specific methyltransferase SET7/9 N-terminal domain"/>
    <property type="match status" value="1"/>
</dbReference>
<dbReference type="PROSITE" id="PS50144">
    <property type="entry name" value="MATH"/>
    <property type="match status" value="1"/>
</dbReference>
<evidence type="ECO:0000256" key="6">
    <source>
        <dbReference type="ARBA" id="ARBA00009892"/>
    </source>
</evidence>
<feature type="region of interest" description="Disordered" evidence="16">
    <location>
        <begin position="419"/>
        <end position="546"/>
    </location>
</feature>
<evidence type="ECO:0000256" key="7">
    <source>
        <dbReference type="ARBA" id="ARBA00012683"/>
    </source>
</evidence>
<keyword evidence="15" id="KW-0479">Metal-binding</keyword>
<comment type="function">
    <text evidence="3">Catalyzes the NAD-dependent oxidative cleavage of spermidine and the subsequent transfer of the butylamine moiety of spermidine to the epsilon-amino group of a specific lysine residue of the eIF-5A precursor protein to form the intermediate deoxyhypusine residue.</text>
</comment>
<evidence type="ECO:0000256" key="1">
    <source>
        <dbReference type="ARBA" id="ARBA00000952"/>
    </source>
</evidence>
<keyword evidence="20" id="KW-1185">Reference proteome</keyword>
<keyword evidence="10" id="KW-0808">Transferase</keyword>
<dbReference type="GO" id="GO:0008270">
    <property type="term" value="F:zinc ion binding"/>
    <property type="evidence" value="ECO:0007669"/>
    <property type="project" value="UniProtKB-KW"/>
</dbReference>
<dbReference type="Gene3D" id="3.10.20.90">
    <property type="entry name" value="Phosphatidylinositol 3-kinase Catalytic Subunit, Chain A, domain 1"/>
    <property type="match status" value="1"/>
</dbReference>
<feature type="region of interest" description="Disordered" evidence="16">
    <location>
        <begin position="1"/>
        <end position="24"/>
    </location>
</feature>
<evidence type="ECO:0000256" key="16">
    <source>
        <dbReference type="SAM" id="MobiDB-lite"/>
    </source>
</evidence>
<evidence type="ECO:0000256" key="3">
    <source>
        <dbReference type="ARBA" id="ARBA00002823"/>
    </source>
</evidence>
<dbReference type="Pfam" id="PF22486">
    <property type="entry name" value="MATH_2"/>
    <property type="match status" value="1"/>
</dbReference>
<dbReference type="Pfam" id="PF12436">
    <property type="entry name" value="USP7_ICP0_bdg"/>
    <property type="match status" value="1"/>
</dbReference>
<dbReference type="RefSeq" id="XP_033453880.1">
    <property type="nucleotide sequence ID" value="XM_033598531.1"/>
</dbReference>
<comment type="catalytic activity">
    <reaction evidence="1">
        <text>[eIF5A protein]-L-lysine + spermidine = [eIF5A protein]-deoxyhypusine + propane-1,3-diamine</text>
        <dbReference type="Rhea" id="RHEA:33299"/>
        <dbReference type="Rhea" id="RHEA-COMP:10143"/>
        <dbReference type="Rhea" id="RHEA-COMP:10144"/>
        <dbReference type="ChEBI" id="CHEBI:29969"/>
        <dbReference type="ChEBI" id="CHEBI:57484"/>
        <dbReference type="ChEBI" id="CHEBI:57834"/>
        <dbReference type="ChEBI" id="CHEBI:82657"/>
        <dbReference type="EC" id="2.5.1.46"/>
    </reaction>
</comment>
<dbReference type="SUPFAM" id="SSF57850">
    <property type="entry name" value="RING/U-box"/>
    <property type="match status" value="1"/>
</dbReference>
<dbReference type="InterPro" id="IPR002773">
    <property type="entry name" value="Deoxyhypusine_synthase"/>
</dbReference>
<evidence type="ECO:0000313" key="20">
    <source>
        <dbReference type="Proteomes" id="UP000800082"/>
    </source>
</evidence>
<feature type="region of interest" description="Disordered" evidence="16">
    <location>
        <begin position="1360"/>
        <end position="1410"/>
    </location>
</feature>
<dbReference type="PANTHER" id="PTHR11703">
    <property type="entry name" value="DEOXYHYPUSINE SYNTHASE"/>
    <property type="match status" value="1"/>
</dbReference>
<dbReference type="EMBL" id="ML978957">
    <property type="protein sequence ID" value="KAF1933632.1"/>
    <property type="molecule type" value="Genomic_DNA"/>
</dbReference>
<dbReference type="PANTHER" id="PTHR11703:SF0">
    <property type="entry name" value="DEOXYHYPUSINE SYNTHASE"/>
    <property type="match status" value="1"/>
</dbReference>
<keyword evidence="15" id="KW-0863">Zinc-finger</keyword>
<evidence type="ECO:0000256" key="5">
    <source>
        <dbReference type="ARBA" id="ARBA00005041"/>
    </source>
</evidence>
<comment type="cofactor">
    <cofactor evidence="2">
        <name>NAD(+)</name>
        <dbReference type="ChEBI" id="CHEBI:57540"/>
    </cofactor>
</comment>
<dbReference type="Gene3D" id="3.30.40.10">
    <property type="entry name" value="Zinc/RING finger domain, C3HC4 (zinc finger)"/>
    <property type="match status" value="1"/>
</dbReference>
<dbReference type="InterPro" id="IPR001841">
    <property type="entry name" value="Znf_RING"/>
</dbReference>
<dbReference type="InterPro" id="IPR038765">
    <property type="entry name" value="Papain-like_cys_pep_sf"/>
</dbReference>
<dbReference type="SMART" id="SM00184">
    <property type="entry name" value="RING"/>
    <property type="match status" value="1"/>
</dbReference>
<comment type="pathway">
    <text evidence="5">Protein modification; eIF5A hypusination.</text>
</comment>
<dbReference type="GO" id="GO:0140096">
    <property type="term" value="F:catalytic activity, acting on a protein"/>
    <property type="evidence" value="ECO:0007669"/>
    <property type="project" value="UniProtKB-ARBA"/>
</dbReference>
<evidence type="ECO:0000256" key="10">
    <source>
        <dbReference type="ARBA" id="ARBA00022679"/>
    </source>
</evidence>
<dbReference type="GO" id="GO:0005737">
    <property type="term" value="C:cytoplasm"/>
    <property type="evidence" value="ECO:0007669"/>
    <property type="project" value="UniProtKB-SubCell"/>
</dbReference>
<evidence type="ECO:0000259" key="17">
    <source>
        <dbReference type="PROSITE" id="PS50089"/>
    </source>
</evidence>
<reference evidence="19" key="1">
    <citation type="journal article" date="2020" name="Stud. Mycol.">
        <title>101 Dothideomycetes genomes: a test case for predicting lifestyles and emergence of pathogens.</title>
        <authorList>
            <person name="Haridas S."/>
            <person name="Albert R."/>
            <person name="Binder M."/>
            <person name="Bloem J."/>
            <person name="Labutti K."/>
            <person name="Salamov A."/>
            <person name="Andreopoulos B."/>
            <person name="Baker S."/>
            <person name="Barry K."/>
            <person name="Bills G."/>
            <person name="Bluhm B."/>
            <person name="Cannon C."/>
            <person name="Castanera R."/>
            <person name="Culley D."/>
            <person name="Daum C."/>
            <person name="Ezra D."/>
            <person name="Gonzalez J."/>
            <person name="Henrissat B."/>
            <person name="Kuo A."/>
            <person name="Liang C."/>
            <person name="Lipzen A."/>
            <person name="Lutzoni F."/>
            <person name="Magnuson J."/>
            <person name="Mondo S."/>
            <person name="Nolan M."/>
            <person name="Ohm R."/>
            <person name="Pangilinan J."/>
            <person name="Park H.-J."/>
            <person name="Ramirez L."/>
            <person name="Alfaro M."/>
            <person name="Sun H."/>
            <person name="Tritt A."/>
            <person name="Yoshinaga Y."/>
            <person name="Zwiers L.-H."/>
            <person name="Turgeon B."/>
            <person name="Goodwin S."/>
            <person name="Spatafora J."/>
            <person name="Crous P."/>
            <person name="Grigoriev I."/>
        </authorList>
    </citation>
    <scope>NUCLEOTIDE SEQUENCE</scope>
    <source>
        <strain evidence="19">CBS 183.55</strain>
    </source>
</reference>
<feature type="compositionally biased region" description="Pro residues" evidence="16">
    <location>
        <begin position="497"/>
        <end position="519"/>
    </location>
</feature>
<feature type="domain" description="RING-type" evidence="17">
    <location>
        <begin position="1643"/>
        <end position="1678"/>
    </location>
</feature>
<dbReference type="InterPro" id="IPR013083">
    <property type="entry name" value="Znf_RING/FYVE/PHD"/>
</dbReference>
<dbReference type="InterPro" id="IPR003409">
    <property type="entry name" value="MORN"/>
</dbReference>
<dbReference type="Pfam" id="PF01916">
    <property type="entry name" value="DS"/>
    <property type="match status" value="1"/>
</dbReference>
<dbReference type="Pfam" id="PF02493">
    <property type="entry name" value="MORN"/>
    <property type="match status" value="4"/>
</dbReference>
<feature type="region of interest" description="Disordered" evidence="16">
    <location>
        <begin position="361"/>
        <end position="402"/>
    </location>
</feature>
<dbReference type="EC" id="2.5.1.46" evidence="7"/>
<dbReference type="GO" id="GO:0034038">
    <property type="term" value="F:deoxyhypusine synthase activity"/>
    <property type="evidence" value="ECO:0007669"/>
    <property type="project" value="UniProtKB-EC"/>
</dbReference>
<dbReference type="InterPro" id="IPR036982">
    <property type="entry name" value="Deoxyhypusine_synthase_sf"/>
</dbReference>
<sequence length="1691" mass="188425">MSTGNEAAAPSSATDAVLKPSEPVPADAREVQGIDFNQYVNRSITVEELIGGYLNMGFQATSVGEAVRIINGMRAWKDPETNESTTIFLGYTSNLISSGLRETLRYLVQHKHVSAIVTTAGGVEEDFIKCLAPTYLGAFSTPGAGLRAKGMNRIGNLVVPNSNYCAFEDWVVPILDKLLEEQEASKKTEEPMHWTPSKIIHRLGKEINDERSVYYWAWKNDIPVFCPALTDGSLGDMLYFHTFKASPECLRVDIVEDIRKINTIAVRAKRTGMIVLGGGIVKHHIANANLMRNGAESAVYVNTAQEFDGSDAGARPDEAVSWGKIKLDGESVKVYAEATVVFPLIVAATFATTDVDMSASAATLPPTGQRHDREDAEMHDGEGLTNGQVEAEPESTPPVRASADAVAVEVEVLDEDFMDTTPDTDQQLVLPDGSAGHHDNSTSQSRLRTSNSAARYEVDSTVQTDSAAAADDTVSDDHSELRSVTNYYAMQTGAPPTTAPPPLFHPDFNPPPPPPPPVEPARSDSESSDDEDDLHPWHPIQEDISSPDEIELKEIEASTEHSALDHEYWESRAFLPVDEPEYTVGVSGRIDWTVNGYNGTQEQPNREIVMKSDIVTIGGHQWQIKFYPKGNDSDYLSVYLECLSVIDPSSKKKGGRVDSVAKDRFVEGTSEGATADPPAETPAAEHQYTPLPLLDSKQLPKRKSVAAQVSVVMYNPTEPRVNYSRTALHRFCNGSPDWGWTRFHGPYYDISHRLRGQRQALLRDDKLAFTGYVRIIEDETDCLWEHHSRENPWDSFAMTGLQGLMLCEDASAPGGNMISAIASWVLFRPFRKLIYSAHAPDPEEEPFAHPKPLLSALKKILYMLRTQVDPGAGAVALDDVLDALEWYGIHERIDKLDVIETLEVLRAKLEEELQDSPEAATFAAICGPKRNHSVSSPSYRVPVIGVDSMQNAIDKSTDFVSTTQELPRLLTIELERQEFDLKSRSYVKLLNKVSLDDHVCVKGVRYTLYGFVVHKQTLQSYSDSKDENHVKCLTKKEAVDAHEGKIGSGRLEGNDPVAYIALYVRDDTADFAFMGRADSESWEVPPWIQADVERTRSSSIRDPLPPPPPIGEPAVVDDSADRFMHRQCQETPEMAEFQVIDSRAFLQHEGPGFFEAYDPKWSTNDVKYVHSVQLSRKDNCDDIRSKIASVIKDVKDPRQVKFWFLDPLRGSQGRPHLSTTGKIVYSSGSYDQYLELKRWDFDRSNFACRRVWTHLVDLADLPALPQEVEKVQETVEEPSASMDDNIVVTDAAPEVEDAAEIARSEDTPMSELDEPGPEPELIVYVQSRPQTPTTIPLVEAGGNPAIGDDVLNEPEPTEIRVQTPPTVHDDTEMGGTRDDLPPPPPPPADLLTEFMPPPPPPADRAPSPEPPADEIYFFLKFFNPEKQAVEARGTYIVKKSARVDETLVTCLGLSMEDKKKIDIWEEEELNTLRSIKNRRSFLQVDLHNTSVIIVAMPQTSEQRNALAARAAFADLRSFLTYRAFARNFPFHLNGYFTYNYFSSEYYRGEIKNGHRHGHGKMFYHSGATYEGSFQLDQRHGHGLYTYQNGDIYDGDWVENQQHGSGTFVEAATGNTYVGGWKNDKKFGEGVTHWKNAQEEERLCRICWEDAADAAFYDCGHVVACLQCAKEVQNCPVCRKRVLCAMKLYYVA</sequence>
<feature type="compositionally biased region" description="Low complexity" evidence="16">
    <location>
        <begin position="459"/>
        <end position="472"/>
    </location>
</feature>
<dbReference type="PROSITE" id="PS50089">
    <property type="entry name" value="ZF_RING_2"/>
    <property type="match status" value="1"/>
</dbReference>
<evidence type="ECO:0000259" key="18">
    <source>
        <dbReference type="PROSITE" id="PS50144"/>
    </source>
</evidence>
<dbReference type="Gene3D" id="2.60.210.10">
    <property type="entry name" value="Apoptosis, Tumor Necrosis Factor Receptor Associated Protein 2, Chain A"/>
    <property type="match status" value="1"/>
</dbReference>
<dbReference type="InterPro" id="IPR008974">
    <property type="entry name" value="TRAF-like"/>
</dbReference>
<dbReference type="SUPFAM" id="SSF52467">
    <property type="entry name" value="DHS-like NAD/FAD-binding domain"/>
    <property type="match status" value="1"/>
</dbReference>